<evidence type="ECO:0000313" key="3">
    <source>
        <dbReference type="EMBL" id="GGA80121.1"/>
    </source>
</evidence>
<dbReference type="GO" id="GO:0004175">
    <property type="term" value="F:endopeptidase activity"/>
    <property type="evidence" value="ECO:0007669"/>
    <property type="project" value="UniProtKB-ARBA"/>
</dbReference>
<reference evidence="4" key="1">
    <citation type="journal article" date="2019" name="Int. J. Syst. Evol. Microbiol.">
        <title>The Global Catalogue of Microorganisms (GCM) 10K type strain sequencing project: providing services to taxonomists for standard genome sequencing and annotation.</title>
        <authorList>
            <consortium name="The Broad Institute Genomics Platform"/>
            <consortium name="The Broad Institute Genome Sequencing Center for Infectious Disease"/>
            <person name="Wu L."/>
            <person name="Ma J."/>
        </authorList>
    </citation>
    <scope>NUCLEOTIDE SEQUENCE [LARGE SCALE GENOMIC DNA]</scope>
    <source>
        <strain evidence="4">CGMCC 1.10130</strain>
    </source>
</reference>
<feature type="domain" description="CAAX prenyl protease 2/Lysostaphin resistance protein A-like" evidence="2">
    <location>
        <begin position="135"/>
        <end position="218"/>
    </location>
</feature>
<evidence type="ECO:0000313" key="4">
    <source>
        <dbReference type="Proteomes" id="UP000619743"/>
    </source>
</evidence>
<feature type="transmembrane region" description="Helical" evidence="1">
    <location>
        <begin position="46"/>
        <end position="64"/>
    </location>
</feature>
<evidence type="ECO:0000256" key="1">
    <source>
        <dbReference type="SAM" id="Phobius"/>
    </source>
</evidence>
<sequence length="280" mass="31454">MEDDCAFPLKSRYVFLALLFASIIFVILSASLNLHLYWQGAADGMLFYLVAGMLLAALIVWRSIPLMAAMQDPSWTDYIAGFKLSLFSVLFSIAAVYVFYYPLSFWLPDWVSNQLLEGPDITYDYRDGDSFVPNTLSFAAIVVLAPIVEEIVFRFLLLHRWADKWGGLGAAIGSSVLFAGLHTDVIGSLMFGLCMCALYIKTGTLFAPIFCHMCNNLLAWLYSYGAMVLSDLDQPYTLQDFQSEWYIGVTCGVIALAWAYRFLSQQPAYTSILSEQLPMR</sequence>
<evidence type="ECO:0000259" key="2">
    <source>
        <dbReference type="Pfam" id="PF02517"/>
    </source>
</evidence>
<protein>
    <recommendedName>
        <fullName evidence="2">CAAX prenyl protease 2/Lysostaphin resistance protein A-like domain-containing protein</fullName>
    </recommendedName>
</protein>
<proteinExistence type="predicted"/>
<keyword evidence="4" id="KW-1185">Reference proteome</keyword>
<dbReference type="Pfam" id="PF02517">
    <property type="entry name" value="Rce1-like"/>
    <property type="match status" value="1"/>
</dbReference>
<dbReference type="RefSeq" id="WP_158100596.1">
    <property type="nucleotide sequence ID" value="NZ_BMDX01000011.1"/>
</dbReference>
<dbReference type="OrthoDB" id="9782250at2"/>
<dbReference type="EMBL" id="BMDX01000011">
    <property type="protein sequence ID" value="GGA80121.1"/>
    <property type="molecule type" value="Genomic_DNA"/>
</dbReference>
<feature type="transmembrane region" description="Helical" evidence="1">
    <location>
        <begin position="205"/>
        <end position="225"/>
    </location>
</feature>
<feature type="transmembrane region" description="Helical" evidence="1">
    <location>
        <begin position="84"/>
        <end position="103"/>
    </location>
</feature>
<feature type="transmembrane region" description="Helical" evidence="1">
    <location>
        <begin position="245"/>
        <end position="263"/>
    </location>
</feature>
<comment type="caution">
    <text evidence="3">The sequence shown here is derived from an EMBL/GenBank/DDBJ whole genome shotgun (WGS) entry which is preliminary data.</text>
</comment>
<dbReference type="PANTHER" id="PTHR36435:SF1">
    <property type="entry name" value="CAAX AMINO TERMINAL PROTEASE FAMILY PROTEIN"/>
    <property type="match status" value="1"/>
</dbReference>
<organism evidence="3 4">
    <name type="scientific">Neiella marina</name>
    <dbReference type="NCBI Taxonomy" id="508461"/>
    <lineage>
        <taxon>Bacteria</taxon>
        <taxon>Pseudomonadati</taxon>
        <taxon>Pseudomonadota</taxon>
        <taxon>Gammaproteobacteria</taxon>
        <taxon>Alteromonadales</taxon>
        <taxon>Echinimonadaceae</taxon>
        <taxon>Neiella</taxon>
    </lineage>
</organism>
<keyword evidence="1" id="KW-0812">Transmembrane</keyword>
<dbReference type="AlphaFoldDB" id="A0A8J2U5T2"/>
<accession>A0A8J2U5T2</accession>
<dbReference type="InterPro" id="IPR052710">
    <property type="entry name" value="CAAX_protease"/>
</dbReference>
<feature type="transmembrane region" description="Helical" evidence="1">
    <location>
        <begin position="12"/>
        <end position="34"/>
    </location>
</feature>
<dbReference type="Proteomes" id="UP000619743">
    <property type="component" value="Unassembled WGS sequence"/>
</dbReference>
<keyword evidence="1" id="KW-1133">Transmembrane helix</keyword>
<name>A0A8J2U5T2_9GAMM</name>
<keyword evidence="1" id="KW-0472">Membrane</keyword>
<feature type="transmembrane region" description="Helical" evidence="1">
    <location>
        <begin position="136"/>
        <end position="157"/>
    </location>
</feature>
<dbReference type="InterPro" id="IPR003675">
    <property type="entry name" value="Rce1/LyrA-like_dom"/>
</dbReference>
<gene>
    <name evidence="3" type="ORF">GCM10011369_22610</name>
</gene>
<dbReference type="PANTHER" id="PTHR36435">
    <property type="entry name" value="SLR1288 PROTEIN"/>
    <property type="match status" value="1"/>
</dbReference>
<dbReference type="GO" id="GO:0080120">
    <property type="term" value="P:CAAX-box protein maturation"/>
    <property type="evidence" value="ECO:0007669"/>
    <property type="project" value="UniProtKB-ARBA"/>
</dbReference>